<dbReference type="EMBL" id="PGOL01000571">
    <property type="protein sequence ID" value="PKI68099.1"/>
    <property type="molecule type" value="Genomic_DNA"/>
</dbReference>
<gene>
    <name evidence="2" type="ORF">CRG98_011695</name>
</gene>
<name>A0A2I0KI19_PUNGR</name>
<accession>A0A2I0KI19</accession>
<feature type="compositionally biased region" description="Pro residues" evidence="1">
    <location>
        <begin position="97"/>
        <end position="107"/>
    </location>
</feature>
<keyword evidence="3" id="KW-1185">Reference proteome</keyword>
<feature type="region of interest" description="Disordered" evidence="1">
    <location>
        <begin position="1"/>
        <end position="28"/>
    </location>
</feature>
<organism evidence="2 3">
    <name type="scientific">Punica granatum</name>
    <name type="common">Pomegranate</name>
    <dbReference type="NCBI Taxonomy" id="22663"/>
    <lineage>
        <taxon>Eukaryota</taxon>
        <taxon>Viridiplantae</taxon>
        <taxon>Streptophyta</taxon>
        <taxon>Embryophyta</taxon>
        <taxon>Tracheophyta</taxon>
        <taxon>Spermatophyta</taxon>
        <taxon>Magnoliopsida</taxon>
        <taxon>eudicotyledons</taxon>
        <taxon>Gunneridae</taxon>
        <taxon>Pentapetalae</taxon>
        <taxon>rosids</taxon>
        <taxon>malvids</taxon>
        <taxon>Myrtales</taxon>
        <taxon>Lythraceae</taxon>
        <taxon>Punica</taxon>
    </lineage>
</organism>
<dbReference type="Proteomes" id="UP000233551">
    <property type="component" value="Unassembled WGS sequence"/>
</dbReference>
<feature type="region of interest" description="Disordered" evidence="1">
    <location>
        <begin position="64"/>
        <end position="107"/>
    </location>
</feature>
<reference evidence="2 3" key="1">
    <citation type="submission" date="2017-11" db="EMBL/GenBank/DDBJ databases">
        <title>De-novo sequencing of pomegranate (Punica granatum L.) genome.</title>
        <authorList>
            <person name="Akparov Z."/>
            <person name="Amiraslanov A."/>
            <person name="Hajiyeva S."/>
            <person name="Abbasov M."/>
            <person name="Kaur K."/>
            <person name="Hamwieh A."/>
            <person name="Solovyev V."/>
            <person name="Salamov A."/>
            <person name="Braich B."/>
            <person name="Kosarev P."/>
            <person name="Mahmoud A."/>
            <person name="Hajiyev E."/>
            <person name="Babayeva S."/>
            <person name="Izzatullayeva V."/>
            <person name="Mammadov A."/>
            <person name="Mammadov A."/>
            <person name="Sharifova S."/>
            <person name="Ojaghi J."/>
            <person name="Eynullazada K."/>
            <person name="Bayramov B."/>
            <person name="Abdulazimova A."/>
            <person name="Shahmuradov I."/>
        </authorList>
    </citation>
    <scope>NUCLEOTIDE SEQUENCE [LARGE SCALE GENOMIC DNA]</scope>
    <source>
        <strain evidence="3">cv. AG2017</strain>
        <tissue evidence="2">Leaf</tissue>
    </source>
</reference>
<protein>
    <submittedName>
        <fullName evidence="2">Uncharacterized protein</fullName>
    </submittedName>
</protein>
<sequence>MEVTSSLVWRNNCGDTVPEPENHSGRDTGEICWVRNIGTLCGNCAKGLSFCRVSFTWRLAEDCEDGSNKESGEFEGSNHPPNDAQPSGAVPVVAGVVPPPQAPDPDE</sequence>
<feature type="compositionally biased region" description="Low complexity" evidence="1">
    <location>
        <begin position="84"/>
        <end position="96"/>
    </location>
</feature>
<evidence type="ECO:0000313" key="2">
    <source>
        <dbReference type="EMBL" id="PKI68099.1"/>
    </source>
</evidence>
<proteinExistence type="predicted"/>
<evidence type="ECO:0000313" key="3">
    <source>
        <dbReference type="Proteomes" id="UP000233551"/>
    </source>
</evidence>
<evidence type="ECO:0000256" key="1">
    <source>
        <dbReference type="SAM" id="MobiDB-lite"/>
    </source>
</evidence>
<comment type="caution">
    <text evidence="2">The sequence shown here is derived from an EMBL/GenBank/DDBJ whole genome shotgun (WGS) entry which is preliminary data.</text>
</comment>
<dbReference type="AlphaFoldDB" id="A0A2I0KI19"/>